<dbReference type="GO" id="GO:0010181">
    <property type="term" value="F:FMN binding"/>
    <property type="evidence" value="ECO:0007669"/>
    <property type="project" value="InterPro"/>
</dbReference>
<gene>
    <name evidence="4" type="ORF">OP8BY_1994</name>
</gene>
<dbReference type="PANTHER" id="PTHR43656:SF2">
    <property type="entry name" value="BINDING OXIDOREDUCTASE, PUTATIVE (AFU_ORTHOLOGUE AFUA_2G08260)-RELATED"/>
    <property type="match status" value="1"/>
</dbReference>
<dbReference type="CDD" id="cd02803">
    <property type="entry name" value="OYE_like_FMN_family"/>
    <property type="match status" value="1"/>
</dbReference>
<evidence type="ECO:0000313" key="4">
    <source>
        <dbReference type="EMBL" id="RFT15988.1"/>
    </source>
</evidence>
<feature type="domain" description="NADH:flavin oxidoreductase/NADH oxidase N-terminal" evidence="3">
    <location>
        <begin position="5"/>
        <end position="338"/>
    </location>
</feature>
<keyword evidence="1" id="KW-0285">Flavoprotein</keyword>
<dbReference type="InterPro" id="IPR051799">
    <property type="entry name" value="NADH_flavin_oxidoreductase"/>
</dbReference>
<dbReference type="SUPFAM" id="SSF51395">
    <property type="entry name" value="FMN-linked oxidoreductases"/>
    <property type="match status" value="1"/>
</dbReference>
<evidence type="ECO:0000256" key="2">
    <source>
        <dbReference type="ARBA" id="ARBA00023002"/>
    </source>
</evidence>
<evidence type="ECO:0000313" key="5">
    <source>
        <dbReference type="Proteomes" id="UP000257323"/>
    </source>
</evidence>
<accession>A0A3E2BMP9</accession>
<organism evidence="4 5">
    <name type="scientific">Candidatus Saccharicenans subterraneus</name>
    <dbReference type="NCBI Taxonomy" id="2508984"/>
    <lineage>
        <taxon>Bacteria</taxon>
        <taxon>Candidatus Aminicenantota</taxon>
        <taxon>Candidatus Aminicenantia</taxon>
        <taxon>Candidatus Aminicenantales</taxon>
        <taxon>Candidatus Saccharicenantaceae</taxon>
        <taxon>Candidatus Saccharicenans</taxon>
    </lineage>
</organism>
<dbReference type="InterPro" id="IPR013785">
    <property type="entry name" value="Aldolase_TIM"/>
</dbReference>
<keyword evidence="2" id="KW-0560">Oxidoreductase</keyword>
<name>A0A3E2BMP9_9BACT</name>
<sequence length="371" mass="40229">MTSILFRPVAIGRLKVHNRFVRSATHDYLADDRTGTISPPQLELYRRLAEGQIGLIVTGHAYVHLSGKASPRQIAIDDDSKIPGLSRLASTVHQTGSGSLVFIQISHAGRQTRPGLCGQQPVAPSSVYDPVSKVLPRELSSEEIIQVINWFVQAAARARQAGFDGIQLHAGHGYLLSSFISPHTNRRTDDWGGNWQKRSRIIREIISGIRSTCGPDFPVIIKMNATDHLPGGLILDEARDIAASLEEAGLAAIEVSGGMNEAGLGSVWPGLRAEEEEGYFVPLAATIKKALAIPVIGLGGIRSFRVAEHLLESGQVDLVSMSRPFINDPDLVRKFRSGQLDKSPCLSCNKCFNPRGIRCVQRKGLQAAGPD</sequence>
<dbReference type="InterPro" id="IPR001155">
    <property type="entry name" value="OxRdtase_FMN_N"/>
</dbReference>
<protein>
    <submittedName>
        <fullName evidence="4">2,4-dienoyl-CoA reductase [NADPH]</fullName>
    </submittedName>
</protein>
<dbReference type="EMBL" id="QUAH01000005">
    <property type="protein sequence ID" value="RFT15988.1"/>
    <property type="molecule type" value="Genomic_DNA"/>
</dbReference>
<dbReference type="AlphaFoldDB" id="A0A3E2BMP9"/>
<reference evidence="4 5" key="1">
    <citation type="submission" date="2018-08" db="EMBL/GenBank/DDBJ databases">
        <title>Genome analysis of the thermophilic bacterium of the candidate phylum Aminicenantes from deep subsurface aquifer revealed its physiology and ecological role.</title>
        <authorList>
            <person name="Kadnikov V.V."/>
            <person name="Mardanov A.V."/>
            <person name="Beletsky A.V."/>
            <person name="Karnachuk O.V."/>
            <person name="Ravin N.V."/>
        </authorList>
    </citation>
    <scope>NUCLEOTIDE SEQUENCE [LARGE SCALE GENOMIC DNA]</scope>
    <source>
        <strain evidence="4">BY38</strain>
    </source>
</reference>
<dbReference type="Proteomes" id="UP000257323">
    <property type="component" value="Unassembled WGS sequence"/>
</dbReference>
<dbReference type="Gene3D" id="3.20.20.70">
    <property type="entry name" value="Aldolase class I"/>
    <property type="match status" value="1"/>
</dbReference>
<dbReference type="GO" id="GO:0016491">
    <property type="term" value="F:oxidoreductase activity"/>
    <property type="evidence" value="ECO:0007669"/>
    <property type="project" value="UniProtKB-KW"/>
</dbReference>
<comment type="caution">
    <text evidence="4">The sequence shown here is derived from an EMBL/GenBank/DDBJ whole genome shotgun (WGS) entry which is preliminary data.</text>
</comment>
<proteinExistence type="predicted"/>
<dbReference type="Pfam" id="PF00724">
    <property type="entry name" value="Oxidored_FMN"/>
    <property type="match status" value="1"/>
</dbReference>
<evidence type="ECO:0000259" key="3">
    <source>
        <dbReference type="Pfam" id="PF00724"/>
    </source>
</evidence>
<evidence type="ECO:0000256" key="1">
    <source>
        <dbReference type="ARBA" id="ARBA00022630"/>
    </source>
</evidence>
<dbReference type="PANTHER" id="PTHR43656">
    <property type="entry name" value="BINDING OXIDOREDUCTASE, PUTATIVE (AFU_ORTHOLOGUE AFUA_2G08260)-RELATED"/>
    <property type="match status" value="1"/>
</dbReference>